<name>A0ACC3S796_9PEZI</name>
<keyword evidence="2" id="KW-1185">Reference proteome</keyword>
<sequence length="217" mass="23767">MNDPKLNSVLKWAIENSDASRNDPSAGHDPAAASNPSKGLDPELLASLMGGPSDADLMMESMAAIHSPEVDLENKMVAWDNFEQLIENLDNANNMANLGLWQPLVQKLEDEEAEVRRMALWCIATAVQNNIKSQESLLAVGATPKMVDLAVNDPHQATRKKAVMALSSQVRNYQPGLDEALKHIPEQFKTSDKVDAGDMDAVDEVIHKMREHATKSS</sequence>
<dbReference type="EMBL" id="JAMKPW020000038">
    <property type="protein sequence ID" value="KAK8200701.1"/>
    <property type="molecule type" value="Genomic_DNA"/>
</dbReference>
<protein>
    <submittedName>
        <fullName evidence="1">Hsp70 nucleotide exchange factor fes1</fullName>
    </submittedName>
</protein>
<comment type="caution">
    <text evidence="1">The sequence shown here is derived from an EMBL/GenBank/DDBJ whole genome shotgun (WGS) entry which is preliminary data.</text>
</comment>
<accession>A0ACC3S796</accession>
<evidence type="ECO:0000313" key="2">
    <source>
        <dbReference type="Proteomes" id="UP001320706"/>
    </source>
</evidence>
<reference evidence="1" key="1">
    <citation type="submission" date="2024-02" db="EMBL/GenBank/DDBJ databases">
        <title>Metagenome Assembled Genome of Zalaria obscura JY119.</title>
        <authorList>
            <person name="Vighnesh L."/>
            <person name="Jagadeeshwari U."/>
            <person name="Venkata Ramana C."/>
            <person name="Sasikala C."/>
        </authorList>
    </citation>
    <scope>NUCLEOTIDE SEQUENCE</scope>
    <source>
        <strain evidence="1">JY119</strain>
    </source>
</reference>
<gene>
    <name evidence="1" type="primary">FES1</name>
    <name evidence="1" type="ORF">M8818_006016</name>
</gene>
<dbReference type="Proteomes" id="UP001320706">
    <property type="component" value="Unassembled WGS sequence"/>
</dbReference>
<evidence type="ECO:0000313" key="1">
    <source>
        <dbReference type="EMBL" id="KAK8200701.1"/>
    </source>
</evidence>
<organism evidence="1 2">
    <name type="scientific">Zalaria obscura</name>
    <dbReference type="NCBI Taxonomy" id="2024903"/>
    <lineage>
        <taxon>Eukaryota</taxon>
        <taxon>Fungi</taxon>
        <taxon>Dikarya</taxon>
        <taxon>Ascomycota</taxon>
        <taxon>Pezizomycotina</taxon>
        <taxon>Dothideomycetes</taxon>
        <taxon>Dothideomycetidae</taxon>
        <taxon>Dothideales</taxon>
        <taxon>Zalariaceae</taxon>
        <taxon>Zalaria</taxon>
    </lineage>
</organism>
<proteinExistence type="predicted"/>